<dbReference type="EMBL" id="FOZS01000002">
    <property type="protein sequence ID" value="SFS63375.1"/>
    <property type="molecule type" value="Genomic_DNA"/>
</dbReference>
<feature type="compositionally biased region" description="Polar residues" evidence="1">
    <location>
        <begin position="1"/>
        <end position="10"/>
    </location>
</feature>
<dbReference type="AlphaFoldDB" id="A0A1I6RFE3"/>
<feature type="region of interest" description="Disordered" evidence="1">
    <location>
        <begin position="1"/>
        <end position="30"/>
    </location>
</feature>
<protein>
    <recommendedName>
        <fullName evidence="4">DnaJ domain-containing protein</fullName>
    </recommendedName>
</protein>
<evidence type="ECO:0000256" key="1">
    <source>
        <dbReference type="SAM" id="MobiDB-lite"/>
    </source>
</evidence>
<dbReference type="Proteomes" id="UP000199199">
    <property type="component" value="Unassembled WGS sequence"/>
</dbReference>
<evidence type="ECO:0008006" key="4">
    <source>
        <dbReference type="Google" id="ProtNLM"/>
    </source>
</evidence>
<dbReference type="CDD" id="cd06257">
    <property type="entry name" value="DnaJ"/>
    <property type="match status" value="1"/>
</dbReference>
<feature type="region of interest" description="Disordered" evidence="1">
    <location>
        <begin position="143"/>
        <end position="172"/>
    </location>
</feature>
<keyword evidence="3" id="KW-1185">Reference proteome</keyword>
<sequence length="211" mass="23761">MSSAATNGNSRLDWPTELERTDSTNRERTTKFDVTLGNAIKDIKREMDRLDVDDWRLETAMPQRKTDGLPYASAAEPEDPGVALRWTDDGEDYAIACDHYTRVRDNTRAIGLYLREKRKMENRPVTTGQSEFATARLPPANEDAIAAPPASSDDEFQEEPHEILEISPDASDDVVKAVARRKSADVHPDSDAPDVEEYKRIQKAKDAMLNR</sequence>
<reference evidence="3" key="1">
    <citation type="submission" date="2016-10" db="EMBL/GenBank/DDBJ databases">
        <authorList>
            <person name="Varghese N."/>
            <person name="Submissions S."/>
        </authorList>
    </citation>
    <scope>NUCLEOTIDE SEQUENCE [LARGE SCALE GENOMIC DNA]</scope>
    <source>
        <strain evidence="3">DSM 22427</strain>
    </source>
</reference>
<feature type="compositionally biased region" description="Basic and acidic residues" evidence="1">
    <location>
        <begin position="17"/>
        <end position="30"/>
    </location>
</feature>
<name>A0A1I6RFE3_9EURY</name>
<dbReference type="Gene3D" id="1.10.287.110">
    <property type="entry name" value="DnaJ domain"/>
    <property type="match status" value="1"/>
</dbReference>
<dbReference type="InterPro" id="IPR036869">
    <property type="entry name" value="J_dom_sf"/>
</dbReference>
<dbReference type="InterPro" id="IPR001623">
    <property type="entry name" value="DnaJ_domain"/>
</dbReference>
<dbReference type="SUPFAM" id="SSF46565">
    <property type="entry name" value="Chaperone J-domain"/>
    <property type="match status" value="1"/>
</dbReference>
<organism evidence="2 3">
    <name type="scientific">Halostagnicola kamekurae</name>
    <dbReference type="NCBI Taxonomy" id="619731"/>
    <lineage>
        <taxon>Archaea</taxon>
        <taxon>Methanobacteriati</taxon>
        <taxon>Methanobacteriota</taxon>
        <taxon>Stenosarchaea group</taxon>
        <taxon>Halobacteria</taxon>
        <taxon>Halobacteriales</taxon>
        <taxon>Natrialbaceae</taxon>
        <taxon>Halostagnicola</taxon>
    </lineage>
</organism>
<proteinExistence type="predicted"/>
<accession>A0A1I6RFE3</accession>
<evidence type="ECO:0000313" key="3">
    <source>
        <dbReference type="Proteomes" id="UP000199199"/>
    </source>
</evidence>
<evidence type="ECO:0000313" key="2">
    <source>
        <dbReference type="EMBL" id="SFS63375.1"/>
    </source>
</evidence>
<dbReference type="RefSeq" id="WP_092903755.1">
    <property type="nucleotide sequence ID" value="NZ_FOZS01000002.1"/>
</dbReference>
<gene>
    <name evidence="2" type="ORF">SAMN04488556_1753</name>
</gene>